<proteinExistence type="predicted"/>
<dbReference type="GeneID" id="82876043"/>
<accession>A0AAN3VUY3</accession>
<evidence type="ECO:0000313" key="2">
    <source>
        <dbReference type="Proteomes" id="UP000003120"/>
    </source>
</evidence>
<dbReference type="Proteomes" id="UP000003120">
    <property type="component" value="Unassembled WGS sequence"/>
</dbReference>
<gene>
    <name evidence="1" type="ORF">HMPREF1127_0967</name>
</gene>
<sequence length="40" mass="5304">MEKEWEEKIERQMERALRKMPWEIRKIQIVLTFWKWWKGR</sequence>
<reference evidence="1 2" key="1">
    <citation type="submission" date="2012-07" db="EMBL/GenBank/DDBJ databases">
        <authorList>
            <person name="Durkin A.S."/>
            <person name="McCorrison J."/>
            <person name="Torralba M."/>
            <person name="Gillis M."/>
            <person name="Methe B."/>
            <person name="Sutton G."/>
            <person name="Nelson K.E."/>
        </authorList>
    </citation>
    <scope>NUCLEOTIDE SEQUENCE [LARGE SCALE GENOMIC DNA]</scope>
    <source>
        <strain evidence="1 2">Fnf 1007</strain>
    </source>
</reference>
<comment type="caution">
    <text evidence="1">The sequence shown here is derived from an EMBL/GenBank/DDBJ whole genome shotgun (WGS) entry which is preliminary data.</text>
</comment>
<protein>
    <submittedName>
        <fullName evidence="1">Uncharacterized protein</fullName>
    </submittedName>
</protein>
<dbReference type="EMBL" id="ALKK01000062">
    <property type="protein sequence ID" value="EJU16235.1"/>
    <property type="molecule type" value="Genomic_DNA"/>
</dbReference>
<name>A0AAN3VUY3_9FUSO</name>
<dbReference type="AlphaFoldDB" id="A0AAN3VUY3"/>
<dbReference type="RefSeq" id="WP_005954701.1">
    <property type="nucleotide sequence ID" value="NZ_ALKK01000062.1"/>
</dbReference>
<evidence type="ECO:0000313" key="1">
    <source>
        <dbReference type="EMBL" id="EJU16235.1"/>
    </source>
</evidence>
<organism evidence="1 2">
    <name type="scientific">Fusobacterium necrophorum subsp. funduliforme Fnf 1007</name>
    <dbReference type="NCBI Taxonomy" id="1161424"/>
    <lineage>
        <taxon>Bacteria</taxon>
        <taxon>Fusobacteriati</taxon>
        <taxon>Fusobacteriota</taxon>
        <taxon>Fusobacteriia</taxon>
        <taxon>Fusobacteriales</taxon>
        <taxon>Fusobacteriaceae</taxon>
        <taxon>Fusobacterium</taxon>
    </lineage>
</organism>